<sequence length="130" mass="14051">MGTRADAHRPFGGLCDGLLAQAMAACYHGPALPAAATARIAATDFQAPHSRQRHPPLDTEQGMIVMQNKKSFAFQLASVQKPAAKTEDKQWQVRDGVAVAGCTDPTGDGDYRASTDIWGNFRGRDKGYWC</sequence>
<accession>A0ABW2YAJ5</accession>
<keyword evidence="2" id="KW-1185">Reference proteome</keyword>
<dbReference type="RefSeq" id="WP_386823159.1">
    <property type="nucleotide sequence ID" value="NZ_JBHTIF010000001.1"/>
</dbReference>
<dbReference type="Proteomes" id="UP001597110">
    <property type="component" value="Unassembled WGS sequence"/>
</dbReference>
<proteinExistence type="predicted"/>
<evidence type="ECO:0000313" key="1">
    <source>
        <dbReference type="EMBL" id="MFD0725567.1"/>
    </source>
</evidence>
<comment type="caution">
    <text evidence="1">The sequence shown here is derived from an EMBL/GenBank/DDBJ whole genome shotgun (WGS) entry which is preliminary data.</text>
</comment>
<name>A0ABW2YAJ5_9GAMM</name>
<organism evidence="1 2">
    <name type="scientific">Lysobacter brunescens</name>
    <dbReference type="NCBI Taxonomy" id="262323"/>
    <lineage>
        <taxon>Bacteria</taxon>
        <taxon>Pseudomonadati</taxon>
        <taxon>Pseudomonadota</taxon>
        <taxon>Gammaproteobacteria</taxon>
        <taxon>Lysobacterales</taxon>
        <taxon>Lysobacteraceae</taxon>
        <taxon>Lysobacter</taxon>
    </lineage>
</organism>
<reference evidence="2" key="1">
    <citation type="journal article" date="2019" name="Int. J. Syst. Evol. Microbiol.">
        <title>The Global Catalogue of Microorganisms (GCM) 10K type strain sequencing project: providing services to taxonomists for standard genome sequencing and annotation.</title>
        <authorList>
            <consortium name="The Broad Institute Genomics Platform"/>
            <consortium name="The Broad Institute Genome Sequencing Center for Infectious Disease"/>
            <person name="Wu L."/>
            <person name="Ma J."/>
        </authorList>
    </citation>
    <scope>NUCLEOTIDE SEQUENCE [LARGE SCALE GENOMIC DNA]</scope>
    <source>
        <strain evidence="2">CCUG 55585</strain>
    </source>
</reference>
<gene>
    <name evidence="1" type="ORF">ACFQ0E_08145</name>
</gene>
<protein>
    <submittedName>
        <fullName evidence="1">Uncharacterized protein</fullName>
    </submittedName>
</protein>
<evidence type="ECO:0000313" key="2">
    <source>
        <dbReference type="Proteomes" id="UP001597110"/>
    </source>
</evidence>
<dbReference type="EMBL" id="JBHTIF010000001">
    <property type="protein sequence ID" value="MFD0725567.1"/>
    <property type="molecule type" value="Genomic_DNA"/>
</dbReference>